<feature type="region of interest" description="Disordered" evidence="1">
    <location>
        <begin position="1"/>
        <end position="44"/>
    </location>
</feature>
<protein>
    <submittedName>
        <fullName evidence="2">Uncharacterized protein</fullName>
    </submittedName>
</protein>
<proteinExistence type="predicted"/>
<keyword evidence="3" id="KW-1185">Reference proteome</keyword>
<feature type="non-terminal residue" evidence="2">
    <location>
        <position position="319"/>
    </location>
</feature>
<dbReference type="EMBL" id="CAUYUJ010002003">
    <property type="protein sequence ID" value="CAK0798732.1"/>
    <property type="molecule type" value="Genomic_DNA"/>
</dbReference>
<evidence type="ECO:0000313" key="2">
    <source>
        <dbReference type="EMBL" id="CAK0798732.1"/>
    </source>
</evidence>
<evidence type="ECO:0000313" key="3">
    <source>
        <dbReference type="Proteomes" id="UP001189429"/>
    </source>
</evidence>
<organism evidence="2 3">
    <name type="scientific">Prorocentrum cordatum</name>
    <dbReference type="NCBI Taxonomy" id="2364126"/>
    <lineage>
        <taxon>Eukaryota</taxon>
        <taxon>Sar</taxon>
        <taxon>Alveolata</taxon>
        <taxon>Dinophyceae</taxon>
        <taxon>Prorocentrales</taxon>
        <taxon>Prorocentraceae</taxon>
        <taxon>Prorocentrum</taxon>
    </lineage>
</organism>
<dbReference type="Proteomes" id="UP001189429">
    <property type="component" value="Unassembled WGS sequence"/>
</dbReference>
<sequence length="319" mass="35676">MPDFPVPKRGMRRAASQGRSVKKVKKAMQKTADSPPPPPKRIPYARHGVRTAESRNERAKWCAGLSDFMHRGQKHVVDALKKHGHLPERAGASCPHCNKGPLGNLREWSDKQGGWGHRRSRRGCHRLVLPHAPRPIFAAGTGQSHAPLRDQAPAFFSAVAGALQVCIGRLVDKNHKMVEGIYGRLCATRDRRVEAKEKTIKFSQGEAWKDIEADEVDLARKQRGGIVERGVPDTLAPFRLKPMKTKKRAPGPGATRKRDWMPAAKKWLKGRRVILHTGGARSYRIKLGGAKRDYVVHCRKRVKVNGEYTRGKAEVRKAP</sequence>
<name>A0ABN9Q305_9DINO</name>
<evidence type="ECO:0000256" key="1">
    <source>
        <dbReference type="SAM" id="MobiDB-lite"/>
    </source>
</evidence>
<reference evidence="2" key="1">
    <citation type="submission" date="2023-10" db="EMBL/GenBank/DDBJ databases">
        <authorList>
            <person name="Chen Y."/>
            <person name="Shah S."/>
            <person name="Dougan E. K."/>
            <person name="Thang M."/>
            <person name="Chan C."/>
        </authorList>
    </citation>
    <scope>NUCLEOTIDE SEQUENCE [LARGE SCALE GENOMIC DNA]</scope>
</reference>
<accession>A0ABN9Q305</accession>
<gene>
    <name evidence="2" type="ORF">PCOR1329_LOCUS7400</name>
</gene>
<comment type="caution">
    <text evidence="2">The sequence shown here is derived from an EMBL/GenBank/DDBJ whole genome shotgun (WGS) entry which is preliminary data.</text>
</comment>